<accession>A0A9D2BHX1</accession>
<dbReference type="InterPro" id="IPR011004">
    <property type="entry name" value="Trimer_LpxA-like_sf"/>
</dbReference>
<name>A0A9D2BHX1_9FIRM</name>
<dbReference type="EMBL" id="DXEK01000059">
    <property type="protein sequence ID" value="HIX76678.1"/>
    <property type="molecule type" value="Genomic_DNA"/>
</dbReference>
<gene>
    <name evidence="5" type="primary">glgD</name>
    <name evidence="5" type="ORF">H9734_03655</name>
</gene>
<keyword evidence="5" id="KW-0808">Transferase</keyword>
<evidence type="ECO:0000259" key="3">
    <source>
        <dbReference type="Pfam" id="PF00483"/>
    </source>
</evidence>
<dbReference type="CDD" id="cd02508">
    <property type="entry name" value="ADP_Glucose_PP"/>
    <property type="match status" value="1"/>
</dbReference>
<dbReference type="InterPro" id="IPR011831">
    <property type="entry name" value="ADP-Glc_PPase"/>
</dbReference>
<dbReference type="Gene3D" id="2.160.10.10">
    <property type="entry name" value="Hexapeptide repeat proteins"/>
    <property type="match status" value="1"/>
</dbReference>
<organism evidence="5 6">
    <name type="scientific">Candidatus Fusicatenibacter merdavium</name>
    <dbReference type="NCBI Taxonomy" id="2838600"/>
    <lineage>
        <taxon>Bacteria</taxon>
        <taxon>Bacillati</taxon>
        <taxon>Bacillota</taxon>
        <taxon>Clostridia</taxon>
        <taxon>Lachnospirales</taxon>
        <taxon>Lachnospiraceae</taxon>
        <taxon>Fusicatenibacter</taxon>
    </lineage>
</organism>
<dbReference type="SUPFAM" id="SSF53448">
    <property type="entry name" value="Nucleotide-diphospho-sugar transferases"/>
    <property type="match status" value="1"/>
</dbReference>
<dbReference type="GO" id="GO:0005978">
    <property type="term" value="P:glycogen biosynthetic process"/>
    <property type="evidence" value="ECO:0007669"/>
    <property type="project" value="UniProtKB-KW"/>
</dbReference>
<evidence type="ECO:0000313" key="5">
    <source>
        <dbReference type="EMBL" id="HIX76678.1"/>
    </source>
</evidence>
<dbReference type="SUPFAM" id="SSF51161">
    <property type="entry name" value="Trimeric LpxA-like enzymes"/>
    <property type="match status" value="1"/>
</dbReference>
<evidence type="ECO:0000313" key="6">
    <source>
        <dbReference type="Proteomes" id="UP000886890"/>
    </source>
</evidence>
<dbReference type="Pfam" id="PF00483">
    <property type="entry name" value="NTP_transferase"/>
    <property type="match status" value="1"/>
</dbReference>
<dbReference type="NCBIfam" id="TIGR02092">
    <property type="entry name" value="glgD"/>
    <property type="match status" value="1"/>
</dbReference>
<dbReference type="InterPro" id="IPR056818">
    <property type="entry name" value="GlmU/GlgC-like_hexapep"/>
</dbReference>
<reference evidence="5" key="1">
    <citation type="journal article" date="2021" name="PeerJ">
        <title>Extensive microbial diversity within the chicken gut microbiome revealed by metagenomics and culture.</title>
        <authorList>
            <person name="Gilroy R."/>
            <person name="Ravi A."/>
            <person name="Getino M."/>
            <person name="Pursley I."/>
            <person name="Horton D.L."/>
            <person name="Alikhan N.F."/>
            <person name="Baker D."/>
            <person name="Gharbi K."/>
            <person name="Hall N."/>
            <person name="Watson M."/>
            <person name="Adriaenssens E.M."/>
            <person name="Foster-Nyarko E."/>
            <person name="Jarju S."/>
            <person name="Secka A."/>
            <person name="Antonio M."/>
            <person name="Oren A."/>
            <person name="Chaudhuri R.R."/>
            <person name="La Ragione R."/>
            <person name="Hildebrand F."/>
            <person name="Pallen M.J."/>
        </authorList>
    </citation>
    <scope>NUCLEOTIDE SEQUENCE</scope>
    <source>
        <strain evidence="5">CHK183-1962</strain>
    </source>
</reference>
<dbReference type="GO" id="GO:0008878">
    <property type="term" value="F:glucose-1-phosphate adenylyltransferase activity"/>
    <property type="evidence" value="ECO:0007669"/>
    <property type="project" value="UniProtKB-EC"/>
</dbReference>
<evidence type="ECO:0000256" key="2">
    <source>
        <dbReference type="ARBA" id="ARBA00023056"/>
    </source>
</evidence>
<proteinExistence type="inferred from homology"/>
<evidence type="ECO:0000259" key="4">
    <source>
        <dbReference type="Pfam" id="PF24894"/>
    </source>
</evidence>
<dbReference type="Proteomes" id="UP000886890">
    <property type="component" value="Unassembled WGS sequence"/>
</dbReference>
<keyword evidence="5" id="KW-0548">Nucleotidyltransferase</keyword>
<dbReference type="PANTHER" id="PTHR43523:SF6">
    <property type="entry name" value="GLYCOGEN BIOSYNTHESIS PROTEIN GLGD"/>
    <property type="match status" value="1"/>
</dbReference>
<dbReference type="Gene3D" id="3.90.550.10">
    <property type="entry name" value="Spore Coat Polysaccharide Biosynthesis Protein SpsA, Chain A"/>
    <property type="match status" value="1"/>
</dbReference>
<dbReference type="Pfam" id="PF24894">
    <property type="entry name" value="Hexapep_GlmU"/>
    <property type="match status" value="1"/>
</dbReference>
<dbReference type="InterPro" id="IPR011832">
    <property type="entry name" value="GlgDAde_trans"/>
</dbReference>
<comment type="similarity">
    <text evidence="1">Belongs to the bacterial/plant glucose-1-phosphate adenylyltransferase family.</text>
</comment>
<dbReference type="InterPro" id="IPR029044">
    <property type="entry name" value="Nucleotide-diphossugar_trans"/>
</dbReference>
<dbReference type="AlphaFoldDB" id="A0A9D2BHX1"/>
<sequence>MANAFGIINFSGRNIWVEGMQPYRPIGAFSFLGRYRVIDFPISNMTNSGIDHIQVYIRRKPRSLIEHLGTGRHYNINSKRGKLHILFSENGMDRDIYNNDIAAFIENMGCIERVNHPYVIIAPSYMVYSMDYDALLQTHIESGADITLLYHSVDNAKEAYLSCNILELNRQKGVSAIEPNHGNAKNRNIFMDTYVMKKELFIELVTKAHKLSSAYSLSDIVSSECGELDIRGVAHRGYFGSITDFESYYNANMSLIDFKAATNLFNEDWPIYTRTNDSCPTQYFETANVKNSVVSNGCIIEGTVENSIIGRGCMIHPGAVVKNSVILPGAEIGKDVHVDHYVVDKNARLIHTKEIVAETEHPGYIRRDDVL</sequence>
<dbReference type="CDD" id="cd04651">
    <property type="entry name" value="LbH_G1P_AT_C"/>
    <property type="match status" value="1"/>
</dbReference>
<comment type="caution">
    <text evidence="5">The sequence shown here is derived from an EMBL/GenBank/DDBJ whole genome shotgun (WGS) entry which is preliminary data.</text>
</comment>
<dbReference type="InterPro" id="IPR005835">
    <property type="entry name" value="NTP_transferase_dom"/>
</dbReference>
<keyword evidence="2" id="KW-0320">Glycogen biosynthesis</keyword>
<dbReference type="PANTHER" id="PTHR43523">
    <property type="entry name" value="GLUCOSE-1-PHOSPHATE ADENYLYLTRANSFERASE-RELATED"/>
    <property type="match status" value="1"/>
</dbReference>
<feature type="domain" description="Glucose-1-phosphate adenylyltransferase/Bifunctional protein GlmU-like C-terminal hexapeptide" evidence="4">
    <location>
        <begin position="286"/>
        <end position="355"/>
    </location>
</feature>
<reference evidence="5" key="2">
    <citation type="submission" date="2021-04" db="EMBL/GenBank/DDBJ databases">
        <authorList>
            <person name="Gilroy R."/>
        </authorList>
    </citation>
    <scope>NUCLEOTIDE SEQUENCE</scope>
    <source>
        <strain evidence="5">CHK183-1962</strain>
    </source>
</reference>
<protein>
    <submittedName>
        <fullName evidence="5">Glucose-1-phosphate adenylyltransferase subunit GlgD</fullName>
        <ecNumber evidence="5">2.7.7.27</ecNumber>
    </submittedName>
</protein>
<evidence type="ECO:0000256" key="1">
    <source>
        <dbReference type="ARBA" id="ARBA00010443"/>
    </source>
</evidence>
<feature type="domain" description="Nucleotidyl transferase" evidence="3">
    <location>
        <begin position="28"/>
        <end position="159"/>
    </location>
</feature>
<dbReference type="EC" id="2.7.7.27" evidence="5"/>